<feature type="compositionally biased region" description="Polar residues" evidence="2">
    <location>
        <begin position="740"/>
        <end position="749"/>
    </location>
</feature>
<keyword evidence="1" id="KW-0597">Phosphoprotein</keyword>
<feature type="compositionally biased region" description="Polar residues" evidence="2">
    <location>
        <begin position="591"/>
        <end position="609"/>
    </location>
</feature>
<feature type="compositionally biased region" description="Basic and acidic residues" evidence="2">
    <location>
        <begin position="950"/>
        <end position="963"/>
    </location>
</feature>
<feature type="compositionally biased region" description="Basic and acidic residues" evidence="2">
    <location>
        <begin position="1102"/>
        <end position="1126"/>
    </location>
</feature>
<name>A0ABN8P035_9CNID</name>
<keyword evidence="6" id="KW-1185">Reference proteome</keyword>
<feature type="compositionally biased region" description="Polar residues" evidence="2">
    <location>
        <begin position="130"/>
        <end position="147"/>
    </location>
</feature>
<feature type="region of interest" description="Disordered" evidence="2">
    <location>
        <begin position="1090"/>
        <end position="1130"/>
    </location>
</feature>
<dbReference type="PANTHER" id="PTHR45924">
    <property type="entry name" value="FI17866P1"/>
    <property type="match status" value="1"/>
</dbReference>
<gene>
    <name evidence="5" type="ORF">PLOB_00033731</name>
</gene>
<dbReference type="CDD" id="cd00160">
    <property type="entry name" value="RhoGEF"/>
    <property type="match status" value="1"/>
</dbReference>
<sequence length="1191" mass="133587">MSVQVSSSLDKVTNRAMSPITHLPQSGGAEPFSVRAKRAGSPQRISNGHTSTKSNGILSPKKTSKRFFRRNTLEKNQVAEAGTAQPNEKKKASTPKVEIIYKDSPQSGNESDESNIASLKKAFEADGSPSLCTASTHSGERTPSTYSDEFIQSGSLSLQGLDLNMNRISTGSAASHTERVVQEILSTERAYVQHLHDIIEGYLKKMRKKNSPFSKQDVKELFMNIEEIYEFNKTFLAELEELEDDPVDVASHFVSKEKGFKTYTDYCTNYPLSMEVLTKCTQQKETADFLKKIQVELGHSLPLGSYLLKPVQRILKYHLLLQDIQKHFDKENYPEGYDIISDALYAMTGVAHHINEMKRQHEQAVHVQEIQSQMSDFEGPDLTTYGSLVLEDTFRIHNTRTDRHLFLFEKILLITKRKEGGYSCKASLMLSNMMLSESIPKEPLAFEIIRFDNQKNSFIFLARNAEQKRKWTLELKGLIVDSLTAQVPKEVKLTHAILTFLESTENHDNEGKKRSRPVEKLNRGTQQLKGKFRFIFSLDAEKKSDDEGEPRPPSDVYSSDDEKKSLGPQSILSDREDDLEPCEEANEDESGVSSESAAGQVGGSTTAESNDNEHSDSGFSEKPAEQTTRYSVQDSNGEVLGTAIAERDSGNHDVARQGTELPSFEKDVKEENTVKRVPPIPRERSSSFTRCESLQRLRNRSGSSVSDDEAASERGKISPIPPRRTSSSGHRLLEARLSAEKSSSTTDLRNINEGFPSVFSHSEEITDLMEYSAIQTTVRKVSRAFSGSSPPPEKSTSHESHTQPAQSRYIVETRTSPGKESGSSDSSHNLDELLASIDRDLDETRRTISYAQLLESALLIKNDKSPLDAEGQPTGSLRRRRRPRIVDFSREYDDPHSSDMKISSEQRPGKIAPNERDTGGLGATDSNTDVSEKSGEKTRENESGPSESAVRLDDCVPQEHHEPNSTLATENAPVKKRVFELFADGNEKSRQLNSMDKESSEAEPEHVITPTKSLLPSVYQMARQYSKIVSDKQQADEIRMRNRSKLRGSTGSLAFASGQDDVTDHTPKIKIEKITKVSFSSTPIESYKLVRRRRKRSGSSRRRSDDFRRQSWSVEKVKPDSEEPCKARPKSVYDMEALEETLTENLEHIEEGLEPMLIEGLDKDDVVVRGLVQHLVNKFNTQKNANDLKKP</sequence>
<feature type="region of interest" description="Disordered" evidence="2">
    <location>
        <begin position="127"/>
        <end position="147"/>
    </location>
</feature>
<feature type="compositionally biased region" description="Basic and acidic residues" evidence="2">
    <location>
        <begin position="663"/>
        <end position="674"/>
    </location>
</feature>
<evidence type="ECO:0000256" key="1">
    <source>
        <dbReference type="ARBA" id="ARBA00022553"/>
    </source>
</evidence>
<dbReference type="Proteomes" id="UP001159405">
    <property type="component" value="Unassembled WGS sequence"/>
</dbReference>
<comment type="caution">
    <text evidence="5">The sequence shown here is derived from an EMBL/GenBank/DDBJ whole genome shotgun (WGS) entry which is preliminary data.</text>
</comment>
<feature type="region of interest" description="Disordered" evidence="2">
    <location>
        <begin position="540"/>
        <end position="754"/>
    </location>
</feature>
<feature type="region of interest" description="Disordered" evidence="2">
    <location>
        <begin position="985"/>
        <end position="1011"/>
    </location>
</feature>
<dbReference type="InterPro" id="IPR001849">
    <property type="entry name" value="PH_domain"/>
</dbReference>
<dbReference type="Pfam" id="PF00621">
    <property type="entry name" value="RhoGEF"/>
    <property type="match status" value="1"/>
</dbReference>
<evidence type="ECO:0000256" key="2">
    <source>
        <dbReference type="SAM" id="MobiDB-lite"/>
    </source>
</evidence>
<dbReference type="InterPro" id="IPR043324">
    <property type="entry name" value="PH_PLEKHG1_G2_G3"/>
</dbReference>
<feature type="domain" description="DH" evidence="4">
    <location>
        <begin position="176"/>
        <end position="357"/>
    </location>
</feature>
<feature type="compositionally biased region" description="Basic and acidic residues" evidence="2">
    <location>
        <begin position="884"/>
        <end position="918"/>
    </location>
</feature>
<dbReference type="Gene3D" id="1.20.900.10">
    <property type="entry name" value="Dbl homology (DH) domain"/>
    <property type="match status" value="1"/>
</dbReference>
<dbReference type="CDD" id="cd13243">
    <property type="entry name" value="PH_PLEKHG1_G2_G3"/>
    <property type="match status" value="1"/>
</dbReference>
<dbReference type="SMART" id="SM00325">
    <property type="entry name" value="RhoGEF"/>
    <property type="match status" value="1"/>
</dbReference>
<dbReference type="SMART" id="SM00233">
    <property type="entry name" value="PH"/>
    <property type="match status" value="1"/>
</dbReference>
<feature type="compositionally biased region" description="Basic and acidic residues" evidence="2">
    <location>
        <begin position="645"/>
        <end position="655"/>
    </location>
</feature>
<dbReference type="PROSITE" id="PS50010">
    <property type="entry name" value="DH_2"/>
    <property type="match status" value="1"/>
</dbReference>
<organism evidence="5 6">
    <name type="scientific">Porites lobata</name>
    <dbReference type="NCBI Taxonomy" id="104759"/>
    <lineage>
        <taxon>Eukaryota</taxon>
        <taxon>Metazoa</taxon>
        <taxon>Cnidaria</taxon>
        <taxon>Anthozoa</taxon>
        <taxon>Hexacorallia</taxon>
        <taxon>Scleractinia</taxon>
        <taxon>Fungiina</taxon>
        <taxon>Poritidae</taxon>
        <taxon>Porites</taxon>
    </lineage>
</organism>
<feature type="region of interest" description="Disordered" evidence="2">
    <location>
        <begin position="782"/>
        <end position="830"/>
    </location>
</feature>
<dbReference type="InterPro" id="IPR035899">
    <property type="entry name" value="DBL_dom_sf"/>
</dbReference>
<feature type="compositionally biased region" description="Low complexity" evidence="2">
    <location>
        <begin position="816"/>
        <end position="827"/>
    </location>
</feature>
<dbReference type="InterPro" id="IPR000219">
    <property type="entry name" value="DH_dom"/>
</dbReference>
<evidence type="ECO:0000313" key="5">
    <source>
        <dbReference type="EMBL" id="CAH3128703.1"/>
    </source>
</evidence>
<feature type="region of interest" description="Disordered" evidence="2">
    <location>
        <begin position="1"/>
        <end position="114"/>
    </location>
</feature>
<feature type="compositionally biased region" description="Basic and acidic residues" evidence="2">
    <location>
        <begin position="930"/>
        <end position="942"/>
    </location>
</feature>
<feature type="region of interest" description="Disordered" evidence="2">
    <location>
        <begin position="865"/>
        <end position="972"/>
    </location>
</feature>
<evidence type="ECO:0000259" key="3">
    <source>
        <dbReference type="PROSITE" id="PS50003"/>
    </source>
</evidence>
<dbReference type="EMBL" id="CALNXK010000045">
    <property type="protein sequence ID" value="CAH3128703.1"/>
    <property type="molecule type" value="Genomic_DNA"/>
</dbReference>
<evidence type="ECO:0000313" key="6">
    <source>
        <dbReference type="Proteomes" id="UP001159405"/>
    </source>
</evidence>
<dbReference type="InterPro" id="IPR011993">
    <property type="entry name" value="PH-like_dom_sf"/>
</dbReference>
<feature type="compositionally biased region" description="Polar residues" evidence="2">
    <location>
        <begin position="1"/>
        <end position="11"/>
    </location>
</feature>
<dbReference type="PROSITE" id="PS50003">
    <property type="entry name" value="PH_DOMAIN"/>
    <property type="match status" value="1"/>
</dbReference>
<proteinExistence type="predicted"/>
<feature type="compositionally biased region" description="Acidic residues" evidence="2">
    <location>
        <begin position="575"/>
        <end position="590"/>
    </location>
</feature>
<dbReference type="Gene3D" id="2.30.29.30">
    <property type="entry name" value="Pleckstrin-homology domain (PH domain)/Phosphotyrosine-binding domain (PTB)"/>
    <property type="match status" value="1"/>
</dbReference>
<dbReference type="SUPFAM" id="SSF50729">
    <property type="entry name" value="PH domain-like"/>
    <property type="match status" value="1"/>
</dbReference>
<feature type="region of interest" description="Disordered" evidence="2">
    <location>
        <begin position="1042"/>
        <end position="1062"/>
    </location>
</feature>
<evidence type="ECO:0000259" key="4">
    <source>
        <dbReference type="PROSITE" id="PS50010"/>
    </source>
</evidence>
<feature type="compositionally biased region" description="Basic residues" evidence="2">
    <location>
        <begin position="1090"/>
        <end position="1101"/>
    </location>
</feature>
<protein>
    <submittedName>
        <fullName evidence="5">Uncharacterized protein</fullName>
    </submittedName>
</protein>
<feature type="compositionally biased region" description="Polar residues" evidence="2">
    <location>
        <begin position="625"/>
        <end position="636"/>
    </location>
</feature>
<accession>A0ABN8P035</accession>
<feature type="compositionally biased region" description="Polar residues" evidence="2">
    <location>
        <begin position="43"/>
        <end position="57"/>
    </location>
</feature>
<dbReference type="InterPro" id="IPR055251">
    <property type="entry name" value="SOS1_NGEF_PH"/>
</dbReference>
<feature type="compositionally biased region" description="Basic and acidic residues" evidence="2">
    <location>
        <begin position="985"/>
        <end position="1006"/>
    </location>
</feature>
<reference evidence="5 6" key="1">
    <citation type="submission" date="2022-05" db="EMBL/GenBank/DDBJ databases">
        <authorList>
            <consortium name="Genoscope - CEA"/>
            <person name="William W."/>
        </authorList>
    </citation>
    <scope>NUCLEOTIDE SEQUENCE [LARGE SCALE GENOMIC DNA]</scope>
</reference>
<dbReference type="PANTHER" id="PTHR45924:SF2">
    <property type="entry name" value="FI17866P1"/>
    <property type="match status" value="1"/>
</dbReference>
<feature type="compositionally biased region" description="Basic and acidic residues" evidence="2">
    <location>
        <begin position="540"/>
        <end position="552"/>
    </location>
</feature>
<dbReference type="SUPFAM" id="SSF48065">
    <property type="entry name" value="DBL homology domain (DH-domain)"/>
    <property type="match status" value="1"/>
</dbReference>
<feature type="domain" description="PH" evidence="3">
    <location>
        <begin position="381"/>
        <end position="480"/>
    </location>
</feature>
<feature type="compositionally biased region" description="Polar residues" evidence="2">
    <location>
        <begin position="104"/>
        <end position="114"/>
    </location>
</feature>
<dbReference type="Pfam" id="PF22697">
    <property type="entry name" value="SOS1_NGEF_PH"/>
    <property type="match status" value="1"/>
</dbReference>